<keyword evidence="8" id="KW-0063">Aspartyl esterase</keyword>
<dbReference type="Gene3D" id="2.160.20.10">
    <property type="entry name" value="Single-stranded right-handed beta-helix, Pectin lyase-like"/>
    <property type="match status" value="1"/>
</dbReference>
<dbReference type="PANTHER" id="PTHR31707">
    <property type="entry name" value="PECTINESTERASE"/>
    <property type="match status" value="1"/>
</dbReference>
<dbReference type="FunFam" id="1.20.140.40:FF:000021">
    <property type="entry name" value="Probable pectinesterase/pectinesterase inhibitor 51"/>
    <property type="match status" value="1"/>
</dbReference>
<dbReference type="AlphaFoldDB" id="A0AAN9MRU8"/>
<dbReference type="CDD" id="cd15798">
    <property type="entry name" value="PMEI-like_3"/>
    <property type="match status" value="1"/>
</dbReference>
<comment type="caution">
    <text evidence="15">The sequence shown here is derived from an EMBL/GenBank/DDBJ whole genome shotgun (WGS) entry which is preliminary data.</text>
</comment>
<feature type="signal peptide" evidence="13">
    <location>
        <begin position="1"/>
        <end position="18"/>
    </location>
</feature>
<comment type="subcellular location">
    <subcellularLocation>
        <location evidence="1">Secreted</location>
        <location evidence="1">Cell wall</location>
    </subcellularLocation>
</comment>
<evidence type="ECO:0000256" key="7">
    <source>
        <dbReference type="ARBA" id="ARBA00022801"/>
    </source>
</evidence>
<evidence type="ECO:0000256" key="5">
    <source>
        <dbReference type="ARBA" id="ARBA00013229"/>
    </source>
</evidence>
<dbReference type="InterPro" id="IPR012334">
    <property type="entry name" value="Pectin_lyas_fold"/>
</dbReference>
<proteinExistence type="inferred from homology"/>
<sequence>MASLPCLLVFLFLTLSSAARHHHSPIVSTSTAPEIQQACKATRFPQQCESSLSQSKNLPPNPTPLQLLQSAIAVSSTNLATAQSMVKSILDSSADSINRTSAATTCIELLTNSQHRISMTNDALPRGRTKDARAWLSAALDCQYACSNGLKYANDTEMVHKTMSFLDGLITLSSNALSIAFSYDVFGNETSSWKPPATERDGFWEPLGSGGGGSVPGIPSNLTPDVTVCKGGGNYCYKTVQAAVNQAPDNSDGERRFMIYIKEGVYEETVRIPFEKKNVVFIGDGIGKTVITDSKNVGQPGITTYTSATVAVLGDGFMAKDLTIQNTAGPDAHQAVALRLDSDRSVIENCELIGNQDTLYAHSLRQFYKSCRIVGNVDFIFGNSAAFFQDCQILVSPRQVNPQKGETNAITAHGRTDPAQTTGFVFYNCLINGTEEYMALYHSNPKVHKNYLGRPWKEFSRTLLIHTFLEALINPQGWSPWTGDFALKTLYYGEFENTGPGSNLSQRVSWSTKIPADHVSSYSVQNFIQGNNWIAS</sequence>
<dbReference type="InterPro" id="IPR000070">
    <property type="entry name" value="Pectinesterase_cat"/>
</dbReference>
<keyword evidence="9" id="KW-1015">Disulfide bond</keyword>
<dbReference type="FunFam" id="2.160.20.10:FF:000001">
    <property type="entry name" value="Pectinesterase"/>
    <property type="match status" value="1"/>
</dbReference>
<dbReference type="InterPro" id="IPR006501">
    <property type="entry name" value="Pectinesterase_inhib_dom"/>
</dbReference>
<evidence type="ECO:0000256" key="12">
    <source>
        <dbReference type="ARBA" id="ARBA00057335"/>
    </source>
</evidence>
<reference evidence="15 16" key="1">
    <citation type="submission" date="2024-01" db="EMBL/GenBank/DDBJ databases">
        <title>The genomes of 5 underutilized Papilionoideae crops provide insights into root nodulation and disease resistanc.</title>
        <authorList>
            <person name="Jiang F."/>
        </authorList>
    </citation>
    <scope>NUCLEOTIDE SEQUENCE [LARGE SCALE GENOMIC DNA]</scope>
    <source>
        <strain evidence="15">LVBAO_FW01</strain>
        <tissue evidence="15">Leaves</tissue>
    </source>
</reference>
<dbReference type="SUPFAM" id="SSF51126">
    <property type="entry name" value="Pectin lyase-like"/>
    <property type="match status" value="1"/>
</dbReference>
<evidence type="ECO:0000256" key="2">
    <source>
        <dbReference type="ARBA" id="ARBA00005184"/>
    </source>
</evidence>
<dbReference type="EMBL" id="JAYMYQ010000001">
    <property type="protein sequence ID" value="KAK7358841.1"/>
    <property type="molecule type" value="Genomic_DNA"/>
</dbReference>
<name>A0AAN9MRU8_CANGL</name>
<evidence type="ECO:0000256" key="6">
    <source>
        <dbReference type="ARBA" id="ARBA00022512"/>
    </source>
</evidence>
<feature type="domain" description="Pectinesterase inhibitor" evidence="14">
    <location>
        <begin position="30"/>
        <end position="179"/>
    </location>
</feature>
<organism evidence="15 16">
    <name type="scientific">Canavalia gladiata</name>
    <name type="common">Sword bean</name>
    <name type="synonym">Dolichos gladiatus</name>
    <dbReference type="NCBI Taxonomy" id="3824"/>
    <lineage>
        <taxon>Eukaryota</taxon>
        <taxon>Viridiplantae</taxon>
        <taxon>Streptophyta</taxon>
        <taxon>Embryophyta</taxon>
        <taxon>Tracheophyta</taxon>
        <taxon>Spermatophyta</taxon>
        <taxon>Magnoliopsida</taxon>
        <taxon>eudicotyledons</taxon>
        <taxon>Gunneridae</taxon>
        <taxon>Pentapetalae</taxon>
        <taxon>rosids</taxon>
        <taxon>fabids</taxon>
        <taxon>Fabales</taxon>
        <taxon>Fabaceae</taxon>
        <taxon>Papilionoideae</taxon>
        <taxon>50 kb inversion clade</taxon>
        <taxon>NPAAA clade</taxon>
        <taxon>indigoferoid/millettioid clade</taxon>
        <taxon>Phaseoleae</taxon>
        <taxon>Canavalia</taxon>
    </lineage>
</organism>
<comment type="similarity">
    <text evidence="3">In the N-terminal section; belongs to the PMEI family.</text>
</comment>
<evidence type="ECO:0000313" key="15">
    <source>
        <dbReference type="EMBL" id="KAK7358841.1"/>
    </source>
</evidence>
<keyword evidence="6" id="KW-0964">Secreted</keyword>
<evidence type="ECO:0000256" key="11">
    <source>
        <dbReference type="ARBA" id="ARBA00047928"/>
    </source>
</evidence>
<keyword evidence="6" id="KW-0134">Cell wall</keyword>
<protein>
    <recommendedName>
        <fullName evidence="5">pectinesterase</fullName>
        <ecNumber evidence="5">3.1.1.11</ecNumber>
    </recommendedName>
</protein>
<evidence type="ECO:0000256" key="3">
    <source>
        <dbReference type="ARBA" id="ARBA00006027"/>
    </source>
</evidence>
<dbReference type="Gene3D" id="1.20.140.40">
    <property type="entry name" value="Invertase/pectin methylesterase inhibitor family protein"/>
    <property type="match status" value="1"/>
</dbReference>
<comment type="catalytic activity">
    <reaction evidence="11">
        <text>[(1-&gt;4)-alpha-D-galacturonosyl methyl ester](n) + n H2O = [(1-&gt;4)-alpha-D-galacturonosyl](n) + n methanol + n H(+)</text>
        <dbReference type="Rhea" id="RHEA:22380"/>
        <dbReference type="Rhea" id="RHEA-COMP:14570"/>
        <dbReference type="Rhea" id="RHEA-COMP:14573"/>
        <dbReference type="ChEBI" id="CHEBI:15377"/>
        <dbReference type="ChEBI" id="CHEBI:15378"/>
        <dbReference type="ChEBI" id="CHEBI:17790"/>
        <dbReference type="ChEBI" id="CHEBI:140522"/>
        <dbReference type="ChEBI" id="CHEBI:140523"/>
        <dbReference type="EC" id="3.1.1.11"/>
    </reaction>
</comment>
<dbReference type="NCBIfam" id="TIGR01614">
    <property type="entry name" value="PME_inhib"/>
    <property type="match status" value="1"/>
</dbReference>
<dbReference type="InterPro" id="IPR035513">
    <property type="entry name" value="Invertase/methylesterase_inhib"/>
</dbReference>
<dbReference type="InterPro" id="IPR011050">
    <property type="entry name" value="Pectin_lyase_fold/virulence"/>
</dbReference>
<dbReference type="SMART" id="SM00856">
    <property type="entry name" value="PMEI"/>
    <property type="match status" value="1"/>
</dbReference>
<dbReference type="SUPFAM" id="SSF101148">
    <property type="entry name" value="Plant invertase/pectin methylesterase inhibitor"/>
    <property type="match status" value="1"/>
</dbReference>
<dbReference type="GO" id="GO:0030599">
    <property type="term" value="F:pectinesterase activity"/>
    <property type="evidence" value="ECO:0007669"/>
    <property type="project" value="UniProtKB-EC"/>
</dbReference>
<keyword evidence="13" id="KW-0732">Signal</keyword>
<gene>
    <name evidence="15" type="ORF">VNO77_00781</name>
</gene>
<evidence type="ECO:0000256" key="13">
    <source>
        <dbReference type="SAM" id="SignalP"/>
    </source>
</evidence>
<dbReference type="GO" id="GO:0004857">
    <property type="term" value="F:enzyme inhibitor activity"/>
    <property type="evidence" value="ECO:0007669"/>
    <property type="project" value="InterPro"/>
</dbReference>
<evidence type="ECO:0000256" key="4">
    <source>
        <dbReference type="ARBA" id="ARBA00007786"/>
    </source>
</evidence>
<comment type="similarity">
    <text evidence="4">In the C-terminal section; belongs to the pectinesterase family.</text>
</comment>
<evidence type="ECO:0000256" key="10">
    <source>
        <dbReference type="ARBA" id="ARBA00023180"/>
    </source>
</evidence>
<evidence type="ECO:0000256" key="9">
    <source>
        <dbReference type="ARBA" id="ARBA00023157"/>
    </source>
</evidence>
<dbReference type="EC" id="3.1.1.11" evidence="5"/>
<dbReference type="Pfam" id="PF04043">
    <property type="entry name" value="PMEI"/>
    <property type="match status" value="1"/>
</dbReference>
<dbReference type="Pfam" id="PF01095">
    <property type="entry name" value="Pectinesterase"/>
    <property type="match status" value="1"/>
</dbReference>
<comment type="function">
    <text evidence="12">Acts in the modification of cell walls via demethylesterification of cell wall pectin.</text>
</comment>
<keyword evidence="10" id="KW-0325">Glycoprotein</keyword>
<keyword evidence="7" id="KW-0378">Hydrolase</keyword>
<keyword evidence="16" id="KW-1185">Reference proteome</keyword>
<evidence type="ECO:0000256" key="8">
    <source>
        <dbReference type="ARBA" id="ARBA00023085"/>
    </source>
</evidence>
<evidence type="ECO:0000313" key="16">
    <source>
        <dbReference type="Proteomes" id="UP001367508"/>
    </source>
</evidence>
<comment type="pathway">
    <text evidence="2">Glycan metabolism; pectin degradation; 2-dehydro-3-deoxy-D-gluconate from pectin: step 1/5.</text>
</comment>
<dbReference type="Proteomes" id="UP001367508">
    <property type="component" value="Unassembled WGS sequence"/>
</dbReference>
<accession>A0AAN9MRU8</accession>
<feature type="chain" id="PRO_5042883513" description="pectinesterase" evidence="13">
    <location>
        <begin position="19"/>
        <end position="536"/>
    </location>
</feature>
<dbReference type="GO" id="GO:0042545">
    <property type="term" value="P:cell wall modification"/>
    <property type="evidence" value="ECO:0007669"/>
    <property type="project" value="InterPro"/>
</dbReference>
<evidence type="ECO:0000259" key="14">
    <source>
        <dbReference type="SMART" id="SM00856"/>
    </source>
</evidence>
<evidence type="ECO:0000256" key="1">
    <source>
        <dbReference type="ARBA" id="ARBA00004191"/>
    </source>
</evidence>